<evidence type="ECO:0000256" key="2">
    <source>
        <dbReference type="ARBA" id="ARBA00023125"/>
    </source>
</evidence>
<dbReference type="InterPro" id="IPR050109">
    <property type="entry name" value="HTH-type_TetR-like_transc_reg"/>
</dbReference>
<protein>
    <submittedName>
        <fullName evidence="6">TetR/AcrR family transcriptional regulator</fullName>
    </submittedName>
</protein>
<keyword evidence="2 4" id="KW-0238">DNA-binding</keyword>
<feature type="domain" description="HTH tetR-type" evidence="5">
    <location>
        <begin position="14"/>
        <end position="74"/>
    </location>
</feature>
<organism evidence="6 7">
    <name type="scientific">Dactylosporangium darangshiense</name>
    <dbReference type="NCBI Taxonomy" id="579108"/>
    <lineage>
        <taxon>Bacteria</taxon>
        <taxon>Bacillati</taxon>
        <taxon>Actinomycetota</taxon>
        <taxon>Actinomycetes</taxon>
        <taxon>Micromonosporales</taxon>
        <taxon>Micromonosporaceae</taxon>
        <taxon>Dactylosporangium</taxon>
    </lineage>
</organism>
<dbReference type="PANTHER" id="PTHR30055:SF234">
    <property type="entry name" value="HTH-TYPE TRANSCRIPTIONAL REGULATOR BETI"/>
    <property type="match status" value="1"/>
</dbReference>
<comment type="caution">
    <text evidence="6">The sequence shown here is derived from an EMBL/GenBank/DDBJ whole genome shotgun (WGS) entry which is preliminary data.</text>
</comment>
<accession>A0ABP8D7V8</accession>
<evidence type="ECO:0000256" key="4">
    <source>
        <dbReference type="PROSITE-ProRule" id="PRU00335"/>
    </source>
</evidence>
<dbReference type="Proteomes" id="UP001500620">
    <property type="component" value="Unassembled WGS sequence"/>
</dbReference>
<keyword evidence="7" id="KW-1185">Reference proteome</keyword>
<dbReference type="PANTHER" id="PTHR30055">
    <property type="entry name" value="HTH-TYPE TRANSCRIPTIONAL REGULATOR RUTR"/>
    <property type="match status" value="1"/>
</dbReference>
<feature type="DNA-binding region" description="H-T-H motif" evidence="4">
    <location>
        <begin position="37"/>
        <end position="56"/>
    </location>
</feature>
<evidence type="ECO:0000256" key="3">
    <source>
        <dbReference type="ARBA" id="ARBA00023163"/>
    </source>
</evidence>
<dbReference type="Pfam" id="PF13305">
    <property type="entry name" value="TetR_C_33"/>
    <property type="match status" value="1"/>
</dbReference>
<name>A0ABP8D7V8_9ACTN</name>
<dbReference type="InterPro" id="IPR025996">
    <property type="entry name" value="MT1864/Rv1816-like_C"/>
</dbReference>
<keyword evidence="1" id="KW-0805">Transcription regulation</keyword>
<evidence type="ECO:0000259" key="5">
    <source>
        <dbReference type="PROSITE" id="PS50977"/>
    </source>
</evidence>
<dbReference type="Pfam" id="PF00440">
    <property type="entry name" value="TetR_N"/>
    <property type="match status" value="1"/>
</dbReference>
<dbReference type="PROSITE" id="PS50977">
    <property type="entry name" value="HTH_TETR_2"/>
    <property type="match status" value="1"/>
</dbReference>
<gene>
    <name evidence="6" type="ORF">GCM10022255_034180</name>
</gene>
<dbReference type="SUPFAM" id="SSF46689">
    <property type="entry name" value="Homeodomain-like"/>
    <property type="match status" value="1"/>
</dbReference>
<dbReference type="EMBL" id="BAABAT010000008">
    <property type="protein sequence ID" value="GAA4249567.1"/>
    <property type="molecule type" value="Genomic_DNA"/>
</dbReference>
<dbReference type="Gene3D" id="1.10.357.10">
    <property type="entry name" value="Tetracycline Repressor, domain 2"/>
    <property type="match status" value="1"/>
</dbReference>
<evidence type="ECO:0000313" key="6">
    <source>
        <dbReference type="EMBL" id="GAA4249567.1"/>
    </source>
</evidence>
<evidence type="ECO:0000313" key="7">
    <source>
        <dbReference type="Proteomes" id="UP001500620"/>
    </source>
</evidence>
<reference evidence="7" key="1">
    <citation type="journal article" date="2019" name="Int. J. Syst. Evol. Microbiol.">
        <title>The Global Catalogue of Microorganisms (GCM) 10K type strain sequencing project: providing services to taxonomists for standard genome sequencing and annotation.</title>
        <authorList>
            <consortium name="The Broad Institute Genomics Platform"/>
            <consortium name="The Broad Institute Genome Sequencing Center for Infectious Disease"/>
            <person name="Wu L."/>
            <person name="Ma J."/>
        </authorList>
    </citation>
    <scope>NUCLEOTIDE SEQUENCE [LARGE SCALE GENOMIC DNA]</scope>
    <source>
        <strain evidence="7">JCM 17441</strain>
    </source>
</reference>
<dbReference type="RefSeq" id="WP_345127871.1">
    <property type="nucleotide sequence ID" value="NZ_BAABAT010000008.1"/>
</dbReference>
<dbReference type="SUPFAM" id="SSF48498">
    <property type="entry name" value="Tetracyclin repressor-like, C-terminal domain"/>
    <property type="match status" value="1"/>
</dbReference>
<dbReference type="InterPro" id="IPR036271">
    <property type="entry name" value="Tet_transcr_reg_TetR-rel_C_sf"/>
</dbReference>
<keyword evidence="3" id="KW-0804">Transcription</keyword>
<sequence length="211" mass="22958">MPSSKISRHSYHHGDLANALTGAALELARAGGPDAVVLREAARQIGVSATAAYRHFSSREDLMHAVKDCALSELAERMQEEIERVPADADRAAQLRLRLRALGAGYIGFALEKPGLFRTAFAHMEPMTGRQGIDPMETPPFRMLIATLDGLVESGVIDVSRRPFLEVAAWATVHGMAELLLDGPMRHLPPELQQAAVDRALDMVTDGIMAR</sequence>
<proteinExistence type="predicted"/>
<dbReference type="InterPro" id="IPR001647">
    <property type="entry name" value="HTH_TetR"/>
</dbReference>
<evidence type="ECO:0000256" key="1">
    <source>
        <dbReference type="ARBA" id="ARBA00023015"/>
    </source>
</evidence>
<dbReference type="InterPro" id="IPR009057">
    <property type="entry name" value="Homeodomain-like_sf"/>
</dbReference>